<dbReference type="SUPFAM" id="SSF48264">
    <property type="entry name" value="Cytochrome P450"/>
    <property type="match status" value="1"/>
</dbReference>
<dbReference type="Proteomes" id="UP000886520">
    <property type="component" value="Chromosome 20"/>
</dbReference>
<protein>
    <submittedName>
        <fullName evidence="7">Uncharacterized protein</fullName>
    </submittedName>
</protein>
<accession>A0A9D4UAE7</accession>
<reference evidence="7" key="1">
    <citation type="submission" date="2021-01" db="EMBL/GenBank/DDBJ databases">
        <title>Adiantum capillus-veneris genome.</title>
        <authorList>
            <person name="Fang Y."/>
            <person name="Liao Q."/>
        </authorList>
    </citation>
    <scope>NUCLEOTIDE SEQUENCE</scope>
    <source>
        <strain evidence="7">H3</strain>
        <tissue evidence="7">Leaf</tissue>
    </source>
</reference>
<feature type="region of interest" description="Disordered" evidence="6">
    <location>
        <begin position="83"/>
        <end position="103"/>
    </location>
</feature>
<evidence type="ECO:0000256" key="3">
    <source>
        <dbReference type="ARBA" id="ARBA00022723"/>
    </source>
</evidence>
<gene>
    <name evidence="7" type="ORF">GOP47_0021071</name>
</gene>
<comment type="similarity">
    <text evidence="1">Belongs to the cytochrome P450 family.</text>
</comment>
<dbReference type="OrthoDB" id="1470350at2759"/>
<dbReference type="PANTHER" id="PTHR47944:SF4">
    <property type="entry name" value="OS09G0441700 PROTEIN"/>
    <property type="match status" value="1"/>
</dbReference>
<evidence type="ECO:0000256" key="1">
    <source>
        <dbReference type="ARBA" id="ARBA00010617"/>
    </source>
</evidence>
<keyword evidence="3" id="KW-0479">Metal-binding</keyword>
<comment type="caution">
    <text evidence="7">The sequence shown here is derived from an EMBL/GenBank/DDBJ whole genome shotgun (WGS) entry which is preliminary data.</text>
</comment>
<dbReference type="InterPro" id="IPR036396">
    <property type="entry name" value="Cyt_P450_sf"/>
</dbReference>
<keyword evidence="5" id="KW-0408">Iron</keyword>
<organism evidence="7 8">
    <name type="scientific">Adiantum capillus-veneris</name>
    <name type="common">Maidenhair fern</name>
    <dbReference type="NCBI Taxonomy" id="13818"/>
    <lineage>
        <taxon>Eukaryota</taxon>
        <taxon>Viridiplantae</taxon>
        <taxon>Streptophyta</taxon>
        <taxon>Embryophyta</taxon>
        <taxon>Tracheophyta</taxon>
        <taxon>Polypodiopsida</taxon>
        <taxon>Polypodiidae</taxon>
        <taxon>Polypodiales</taxon>
        <taxon>Pteridineae</taxon>
        <taxon>Pteridaceae</taxon>
        <taxon>Vittarioideae</taxon>
        <taxon>Adiantum</taxon>
    </lineage>
</organism>
<evidence type="ECO:0000256" key="5">
    <source>
        <dbReference type="ARBA" id="ARBA00023004"/>
    </source>
</evidence>
<evidence type="ECO:0000313" key="8">
    <source>
        <dbReference type="Proteomes" id="UP000886520"/>
    </source>
</evidence>
<name>A0A9D4UAE7_ADICA</name>
<dbReference type="GO" id="GO:0005506">
    <property type="term" value="F:iron ion binding"/>
    <property type="evidence" value="ECO:0007669"/>
    <property type="project" value="InterPro"/>
</dbReference>
<proteinExistence type="inferred from homology"/>
<dbReference type="GO" id="GO:0004497">
    <property type="term" value="F:monooxygenase activity"/>
    <property type="evidence" value="ECO:0007669"/>
    <property type="project" value="InterPro"/>
</dbReference>
<dbReference type="Gene3D" id="1.10.630.10">
    <property type="entry name" value="Cytochrome P450"/>
    <property type="match status" value="1"/>
</dbReference>
<evidence type="ECO:0000256" key="2">
    <source>
        <dbReference type="ARBA" id="ARBA00022617"/>
    </source>
</evidence>
<evidence type="ECO:0000313" key="7">
    <source>
        <dbReference type="EMBL" id="KAI5064401.1"/>
    </source>
</evidence>
<dbReference type="AlphaFoldDB" id="A0A9D4UAE7"/>
<keyword evidence="4" id="KW-0560">Oxidoreductase</keyword>
<dbReference type="GO" id="GO:0016705">
    <property type="term" value="F:oxidoreductase activity, acting on paired donors, with incorporation or reduction of molecular oxygen"/>
    <property type="evidence" value="ECO:0007669"/>
    <property type="project" value="InterPro"/>
</dbReference>
<evidence type="ECO:0000256" key="4">
    <source>
        <dbReference type="ARBA" id="ARBA00023002"/>
    </source>
</evidence>
<sequence>MVRYFLQTYDHSFASCPRTAAATHILFNSTDLGFVSYGPYWTLIRRACVTDVFHPRRLLSFQPIRRQETRNLIHSLLQKSRSGQPIVLRGPTFRKPPTTSSPA</sequence>
<keyword evidence="8" id="KW-1185">Reference proteome</keyword>
<dbReference type="GO" id="GO:0020037">
    <property type="term" value="F:heme binding"/>
    <property type="evidence" value="ECO:0007669"/>
    <property type="project" value="InterPro"/>
</dbReference>
<evidence type="ECO:0000256" key="6">
    <source>
        <dbReference type="SAM" id="MobiDB-lite"/>
    </source>
</evidence>
<dbReference type="EMBL" id="JABFUD020000020">
    <property type="protein sequence ID" value="KAI5064401.1"/>
    <property type="molecule type" value="Genomic_DNA"/>
</dbReference>
<keyword evidence="2" id="KW-0349">Heme</keyword>
<dbReference type="PANTHER" id="PTHR47944">
    <property type="entry name" value="CYTOCHROME P450 98A9"/>
    <property type="match status" value="1"/>
</dbReference>